<keyword evidence="2" id="KW-1133">Transmembrane helix</keyword>
<organism evidence="3 4">
    <name type="scientific">Kocuria flava</name>
    <dbReference type="NCBI Taxonomy" id="446860"/>
    <lineage>
        <taxon>Bacteria</taxon>
        <taxon>Bacillati</taxon>
        <taxon>Actinomycetota</taxon>
        <taxon>Actinomycetes</taxon>
        <taxon>Micrococcales</taxon>
        <taxon>Micrococcaceae</taxon>
        <taxon>Kocuria</taxon>
    </lineage>
</organism>
<evidence type="ECO:0000313" key="4">
    <source>
        <dbReference type="Proteomes" id="UP000234632"/>
    </source>
</evidence>
<evidence type="ECO:0000313" key="3">
    <source>
        <dbReference type="EMBL" id="PLC12926.1"/>
    </source>
</evidence>
<keyword evidence="2" id="KW-0812">Transmembrane</keyword>
<dbReference type="Proteomes" id="UP000234632">
    <property type="component" value="Unassembled WGS sequence"/>
</dbReference>
<protein>
    <submittedName>
        <fullName evidence="3">Uncharacterized protein</fullName>
    </submittedName>
</protein>
<evidence type="ECO:0000256" key="1">
    <source>
        <dbReference type="SAM" id="MobiDB-lite"/>
    </source>
</evidence>
<dbReference type="RefSeq" id="WP_101852465.1">
    <property type="nucleotide sequence ID" value="NZ_JARVWU010000006.1"/>
</dbReference>
<feature type="compositionally biased region" description="Basic and acidic residues" evidence="1">
    <location>
        <begin position="73"/>
        <end position="82"/>
    </location>
</feature>
<proteinExistence type="predicted"/>
<reference evidence="3 4" key="1">
    <citation type="submission" date="2015-12" db="EMBL/GenBank/DDBJ databases">
        <authorList>
            <person name="Shamseldin A."/>
            <person name="Moawad H."/>
            <person name="Abd El-Rahim W.M."/>
            <person name="Sadowsky M.J."/>
        </authorList>
    </citation>
    <scope>NUCLEOTIDE SEQUENCE [LARGE SCALE GENOMIC DNA]</scope>
    <source>
        <strain evidence="3 4">S43</strain>
    </source>
</reference>
<accession>A0A2N4T3Z8</accession>
<dbReference type="AlphaFoldDB" id="A0A2N4T3Z8"/>
<sequence>MSTAPQGRTEGPGKGPFLTALLLGGLYPALSRLVDSSVVALVCSVALGFVVSGLLRQRAQARGQAPTPVDAGPGDRDDDGRA</sequence>
<dbReference type="EMBL" id="LOMZ01000001">
    <property type="protein sequence ID" value="PLC12926.1"/>
    <property type="molecule type" value="Genomic_DNA"/>
</dbReference>
<keyword evidence="2" id="KW-0472">Membrane</keyword>
<comment type="caution">
    <text evidence="3">The sequence shown here is derived from an EMBL/GenBank/DDBJ whole genome shotgun (WGS) entry which is preliminary data.</text>
</comment>
<feature type="transmembrane region" description="Helical" evidence="2">
    <location>
        <begin position="36"/>
        <end position="55"/>
    </location>
</feature>
<gene>
    <name evidence="3" type="ORF">AUQ48_12690</name>
</gene>
<feature type="region of interest" description="Disordered" evidence="1">
    <location>
        <begin position="59"/>
        <end position="82"/>
    </location>
</feature>
<evidence type="ECO:0000256" key="2">
    <source>
        <dbReference type="SAM" id="Phobius"/>
    </source>
</evidence>
<name>A0A2N4T3Z8_9MICC</name>